<dbReference type="EMBL" id="CABGGS010000034">
    <property type="protein sequence ID" value="VUS61667.1"/>
    <property type="molecule type" value="Genomic_DNA"/>
</dbReference>
<evidence type="ECO:0000313" key="3">
    <source>
        <dbReference type="Proteomes" id="UP000317652"/>
    </source>
</evidence>
<dbReference type="Proteomes" id="UP000318370">
    <property type="component" value="Unassembled WGS sequence"/>
</dbReference>
<organism evidence="1 4">
    <name type="scientific">Klebsiella spallanzanii</name>
    <dbReference type="NCBI Taxonomy" id="2587528"/>
    <lineage>
        <taxon>Bacteria</taxon>
        <taxon>Pseudomonadati</taxon>
        <taxon>Pseudomonadota</taxon>
        <taxon>Gammaproteobacteria</taxon>
        <taxon>Enterobacterales</taxon>
        <taxon>Enterobacteriaceae</taxon>
        <taxon>Klebsiella/Raoultella group</taxon>
        <taxon>Klebsiella</taxon>
    </lineage>
</organism>
<evidence type="ECO:0000313" key="1">
    <source>
        <dbReference type="EMBL" id="VUS31282.1"/>
    </source>
</evidence>
<keyword evidence="3" id="KW-1185">Reference proteome</keyword>
<protein>
    <submittedName>
        <fullName evidence="1">Uncharacterized protein</fullName>
    </submittedName>
</protein>
<dbReference type="AlphaFoldDB" id="A0A564JZG0"/>
<reference evidence="3 4" key="1">
    <citation type="submission" date="2019-07" db="EMBL/GenBank/DDBJ databases">
        <authorList>
            <person name="Brisse S."/>
            <person name="Rodrigues C."/>
            <person name="Thorpe H."/>
        </authorList>
    </citation>
    <scope>NUCLEOTIDE SEQUENCE [LARGE SCALE GENOMIC DNA]</scope>
    <source>
        <strain evidence="1">SB6408</strain>
        <strain evidence="2">SB6411</strain>
    </source>
</reference>
<evidence type="ECO:0000313" key="2">
    <source>
        <dbReference type="EMBL" id="VUS61667.1"/>
    </source>
</evidence>
<gene>
    <name evidence="1" type="ORF">SB6408_00372</name>
    <name evidence="2" type="ORF">SB6411_01902</name>
</gene>
<evidence type="ECO:0000313" key="4">
    <source>
        <dbReference type="Proteomes" id="UP000318370"/>
    </source>
</evidence>
<proteinExistence type="predicted"/>
<name>A0A564JZG0_9ENTR</name>
<dbReference type="EMBL" id="CABGHF010000001">
    <property type="protein sequence ID" value="VUS31282.1"/>
    <property type="molecule type" value="Genomic_DNA"/>
</dbReference>
<accession>A0A564JZG0</accession>
<dbReference type="Proteomes" id="UP000317652">
    <property type="component" value="Unassembled WGS sequence"/>
</dbReference>
<sequence length="30" mass="3636">MNARFILLADDFRALSHELSRYHWLVKLGY</sequence>